<evidence type="ECO:0000256" key="1">
    <source>
        <dbReference type="ARBA" id="ARBA00004442"/>
    </source>
</evidence>
<protein>
    <submittedName>
        <fullName evidence="8">TolC family protein</fullName>
    </submittedName>
</protein>
<dbReference type="Pfam" id="PF02321">
    <property type="entry name" value="OEP"/>
    <property type="match status" value="1"/>
</dbReference>
<accession>A0A370DS47</accession>
<keyword evidence="7" id="KW-0998">Cell outer membrane</keyword>
<evidence type="ECO:0000256" key="7">
    <source>
        <dbReference type="ARBA" id="ARBA00023237"/>
    </source>
</evidence>
<comment type="similarity">
    <text evidence="2">Belongs to the outer membrane factor (OMF) (TC 1.B.17) family.</text>
</comment>
<evidence type="ECO:0000256" key="6">
    <source>
        <dbReference type="ARBA" id="ARBA00023136"/>
    </source>
</evidence>
<organism evidence="8 9">
    <name type="scientific">endosymbiont of Escarpia spicata</name>
    <dbReference type="NCBI Taxonomy" id="2200908"/>
    <lineage>
        <taxon>Bacteria</taxon>
        <taxon>Pseudomonadati</taxon>
        <taxon>Pseudomonadota</taxon>
        <taxon>Gammaproteobacteria</taxon>
        <taxon>sulfur-oxidizing symbionts</taxon>
    </lineage>
</organism>
<dbReference type="SUPFAM" id="SSF56954">
    <property type="entry name" value="Outer membrane efflux proteins (OEP)"/>
    <property type="match status" value="1"/>
</dbReference>
<evidence type="ECO:0000256" key="4">
    <source>
        <dbReference type="ARBA" id="ARBA00022452"/>
    </source>
</evidence>
<dbReference type="Proteomes" id="UP000254771">
    <property type="component" value="Unassembled WGS sequence"/>
</dbReference>
<dbReference type="InterPro" id="IPR003423">
    <property type="entry name" value="OMP_efflux"/>
</dbReference>
<dbReference type="PANTHER" id="PTHR30026">
    <property type="entry name" value="OUTER MEMBRANE PROTEIN TOLC"/>
    <property type="match status" value="1"/>
</dbReference>
<proteinExistence type="inferred from homology"/>
<dbReference type="AlphaFoldDB" id="A0A370DS47"/>
<comment type="caution">
    <text evidence="8">The sequence shown here is derived from an EMBL/GenBank/DDBJ whole genome shotgun (WGS) entry which is preliminary data.</text>
</comment>
<sequence>MPITLIFTLAGWICFAPVRATDSLSEPLPSPLTLQQALKLADGVHPDRELADATLQRAQAEQSGVDASDDLQFGFEAALKVVNPSYNAVDQSSNDSWAKLKLSKRLYDFGRTDSALAAADASRRSEEWNLLDVRQQRRLEVMARFFDVLLADLEYARENEAMSIAFVRLDKARSRSELGGISDLELLRLENLFQKVRRRTISSQNKQRISRSRLAISLNRPDDLPADLVSPDLPDRLVPESVEALTQRIIDSNPRLKSLRAQMDATEQQMRAARAGDNPIIRGEVEAATYNRELGGRNPLSAALVLEVPLFLGNRVGAEVALERARLRERRAELAVLELDLRQSALELWLELDRLRVRREELVVTGDYRDLSLDRSRTLYDLEVSTDLGDSMVRISDWRLQQAETDFEIALAHARLDALAGVLLDEFDITVGSKGEGK</sequence>
<evidence type="ECO:0000313" key="9">
    <source>
        <dbReference type="Proteomes" id="UP000254771"/>
    </source>
</evidence>
<dbReference type="GO" id="GO:1990281">
    <property type="term" value="C:efflux pump complex"/>
    <property type="evidence" value="ECO:0007669"/>
    <property type="project" value="TreeGrafter"/>
</dbReference>
<dbReference type="GO" id="GO:0015288">
    <property type="term" value="F:porin activity"/>
    <property type="evidence" value="ECO:0007669"/>
    <property type="project" value="TreeGrafter"/>
</dbReference>
<keyword evidence="3" id="KW-0813">Transport</keyword>
<evidence type="ECO:0000256" key="2">
    <source>
        <dbReference type="ARBA" id="ARBA00007613"/>
    </source>
</evidence>
<comment type="subcellular location">
    <subcellularLocation>
        <location evidence="1">Cell outer membrane</location>
    </subcellularLocation>
</comment>
<dbReference type="InterPro" id="IPR051906">
    <property type="entry name" value="TolC-like"/>
</dbReference>
<dbReference type="Gene3D" id="1.20.1600.10">
    <property type="entry name" value="Outer membrane efflux proteins (OEP)"/>
    <property type="match status" value="1"/>
</dbReference>
<dbReference type="EMBL" id="QFXE01000007">
    <property type="protein sequence ID" value="RDH87147.1"/>
    <property type="molecule type" value="Genomic_DNA"/>
</dbReference>
<name>A0A370DS47_9GAMM</name>
<evidence type="ECO:0000256" key="5">
    <source>
        <dbReference type="ARBA" id="ARBA00022692"/>
    </source>
</evidence>
<keyword evidence="4" id="KW-1134">Transmembrane beta strand</keyword>
<dbReference type="GO" id="GO:0009279">
    <property type="term" value="C:cell outer membrane"/>
    <property type="evidence" value="ECO:0007669"/>
    <property type="project" value="UniProtKB-SubCell"/>
</dbReference>
<keyword evidence="6" id="KW-0472">Membrane</keyword>
<keyword evidence="5" id="KW-0812">Transmembrane</keyword>
<keyword evidence="9" id="KW-1185">Reference proteome</keyword>
<dbReference type="GO" id="GO:0015562">
    <property type="term" value="F:efflux transmembrane transporter activity"/>
    <property type="evidence" value="ECO:0007669"/>
    <property type="project" value="InterPro"/>
</dbReference>
<gene>
    <name evidence="8" type="ORF">DIZ78_06410</name>
</gene>
<dbReference type="PANTHER" id="PTHR30026:SF21">
    <property type="entry name" value="SLR1270 PROTEIN"/>
    <property type="match status" value="1"/>
</dbReference>
<evidence type="ECO:0000313" key="8">
    <source>
        <dbReference type="EMBL" id="RDH87147.1"/>
    </source>
</evidence>
<reference evidence="8 9" key="1">
    <citation type="journal article" date="2018" name="ISME J.">
        <title>Endosymbiont genomes yield clues of tubeworm success.</title>
        <authorList>
            <person name="Li Y."/>
            <person name="Liles M.R."/>
            <person name="Halanych K.M."/>
        </authorList>
    </citation>
    <scope>NUCLEOTIDE SEQUENCE [LARGE SCALE GENOMIC DNA]</scope>
    <source>
        <strain evidence="8">A1462</strain>
    </source>
</reference>
<evidence type="ECO:0000256" key="3">
    <source>
        <dbReference type="ARBA" id="ARBA00022448"/>
    </source>
</evidence>